<dbReference type="InterPro" id="IPR011528">
    <property type="entry name" value="NERD"/>
</dbReference>
<evidence type="ECO:0000259" key="1">
    <source>
        <dbReference type="PROSITE" id="PS50965"/>
    </source>
</evidence>
<dbReference type="Pfam" id="PF08378">
    <property type="entry name" value="NERD"/>
    <property type="match status" value="1"/>
</dbReference>
<protein>
    <submittedName>
        <fullName evidence="2">NERD domain-containing protein</fullName>
    </submittedName>
</protein>
<dbReference type="RefSeq" id="WP_263599693.1">
    <property type="nucleotide sequence ID" value="NZ_CP107027.1"/>
</dbReference>
<dbReference type="AlphaFoldDB" id="A0AA46P5Z8"/>
<gene>
    <name evidence="2" type="ORF">OD459_01765</name>
</gene>
<dbReference type="PROSITE" id="PS50965">
    <property type="entry name" value="NERD"/>
    <property type="match status" value="1"/>
</dbReference>
<reference evidence="2" key="1">
    <citation type="submission" date="2022-10" db="EMBL/GenBank/DDBJ databases">
        <title>Mechanism of multi-heavy metal repair in Cytobacillus Firmus M7.</title>
        <authorList>
            <person name="Li X."/>
            <person name="Yu C."/>
        </authorList>
    </citation>
    <scope>NUCLEOTIDE SEQUENCE</scope>
    <source>
        <strain evidence="2">M7</strain>
    </source>
</reference>
<dbReference type="EMBL" id="CP107027">
    <property type="protein sequence ID" value="UYG95779.1"/>
    <property type="molecule type" value="Genomic_DNA"/>
</dbReference>
<sequence>MIKKERTVSGFIVKLEALVRRMPEMEPGRERAISQLNKRRAGYSGEQKLDYYLNFLDEKEYWIYHGLRLSNGSQFFQIDTLLLTKGSGIILEVKNWNGTIIFEPEFHQVIRIHNEKEKAFHDPISQAEHQSRQLKKWMAAHGFPDFPIEFAVVISSPSTIIKSPSNQTSKKSYACPSFVN</sequence>
<evidence type="ECO:0000313" key="3">
    <source>
        <dbReference type="Proteomes" id="UP001163104"/>
    </source>
</evidence>
<dbReference type="Proteomes" id="UP001163104">
    <property type="component" value="Chromosome"/>
</dbReference>
<name>A0AA46P5Z8_CYTFI</name>
<organism evidence="2 3">
    <name type="scientific">Cytobacillus firmus</name>
    <name type="common">Bacillus firmus</name>
    <dbReference type="NCBI Taxonomy" id="1399"/>
    <lineage>
        <taxon>Bacteria</taxon>
        <taxon>Bacillati</taxon>
        <taxon>Bacillota</taxon>
        <taxon>Bacilli</taxon>
        <taxon>Bacillales</taxon>
        <taxon>Bacillaceae</taxon>
        <taxon>Cytobacillus</taxon>
    </lineage>
</organism>
<evidence type="ECO:0000313" key="2">
    <source>
        <dbReference type="EMBL" id="UYG95779.1"/>
    </source>
</evidence>
<accession>A0AA46P5Z8</accession>
<feature type="domain" description="NERD" evidence="1">
    <location>
        <begin position="41"/>
        <end position="157"/>
    </location>
</feature>
<proteinExistence type="predicted"/>